<dbReference type="Gene3D" id="1.20.120.530">
    <property type="entry name" value="GntR ligand-binding domain-like"/>
    <property type="match status" value="1"/>
</dbReference>
<dbReference type="RefSeq" id="WP_353646899.1">
    <property type="nucleotide sequence ID" value="NZ_CP159256.1"/>
</dbReference>
<geneLocation type="plasmid" evidence="5">
    <name>pMk2240A</name>
</geneLocation>
<gene>
    <name evidence="5" type="ORF">ABVK50_31755</name>
</gene>
<dbReference type="Pfam" id="PF00392">
    <property type="entry name" value="GntR"/>
    <property type="match status" value="1"/>
</dbReference>
<dbReference type="CDD" id="cd07377">
    <property type="entry name" value="WHTH_GntR"/>
    <property type="match status" value="1"/>
</dbReference>
<dbReference type="GO" id="GO:0003700">
    <property type="term" value="F:DNA-binding transcription factor activity"/>
    <property type="evidence" value="ECO:0007669"/>
    <property type="project" value="InterPro"/>
</dbReference>
<dbReference type="SMART" id="SM00895">
    <property type="entry name" value="FCD"/>
    <property type="match status" value="1"/>
</dbReference>
<evidence type="ECO:0000256" key="1">
    <source>
        <dbReference type="ARBA" id="ARBA00023015"/>
    </source>
</evidence>
<dbReference type="Pfam" id="PF07729">
    <property type="entry name" value="FCD"/>
    <property type="match status" value="1"/>
</dbReference>
<dbReference type="EMBL" id="CP159256">
    <property type="protein sequence ID" value="XCG52658.1"/>
    <property type="molecule type" value="Genomic_DNA"/>
</dbReference>
<evidence type="ECO:0000313" key="5">
    <source>
        <dbReference type="EMBL" id="XCG52658.1"/>
    </source>
</evidence>
<dbReference type="InterPro" id="IPR011711">
    <property type="entry name" value="GntR_C"/>
</dbReference>
<dbReference type="InterPro" id="IPR036390">
    <property type="entry name" value="WH_DNA-bd_sf"/>
</dbReference>
<dbReference type="PANTHER" id="PTHR43537">
    <property type="entry name" value="TRANSCRIPTIONAL REGULATOR, GNTR FAMILY"/>
    <property type="match status" value="1"/>
</dbReference>
<evidence type="ECO:0000256" key="2">
    <source>
        <dbReference type="ARBA" id="ARBA00023125"/>
    </source>
</evidence>
<proteinExistence type="predicted"/>
<dbReference type="InterPro" id="IPR036388">
    <property type="entry name" value="WH-like_DNA-bd_sf"/>
</dbReference>
<dbReference type="GO" id="GO:0003677">
    <property type="term" value="F:DNA binding"/>
    <property type="evidence" value="ECO:0007669"/>
    <property type="project" value="UniProtKB-KW"/>
</dbReference>
<feature type="domain" description="HTH gntR-type" evidence="4">
    <location>
        <begin position="14"/>
        <end position="82"/>
    </location>
</feature>
<evidence type="ECO:0000259" key="4">
    <source>
        <dbReference type="PROSITE" id="PS50949"/>
    </source>
</evidence>
<dbReference type="PANTHER" id="PTHR43537:SF5">
    <property type="entry name" value="UXU OPERON TRANSCRIPTIONAL REGULATOR"/>
    <property type="match status" value="1"/>
</dbReference>
<dbReference type="InterPro" id="IPR000524">
    <property type="entry name" value="Tscrpt_reg_HTH_GntR"/>
</dbReference>
<dbReference type="SUPFAM" id="SSF46785">
    <property type="entry name" value="Winged helix' DNA-binding domain"/>
    <property type="match status" value="1"/>
</dbReference>
<dbReference type="Gene3D" id="1.10.10.10">
    <property type="entry name" value="Winged helix-like DNA-binding domain superfamily/Winged helix DNA-binding domain"/>
    <property type="match status" value="1"/>
</dbReference>
<dbReference type="InterPro" id="IPR008920">
    <property type="entry name" value="TF_FadR/GntR_C"/>
</dbReference>
<evidence type="ECO:0000256" key="3">
    <source>
        <dbReference type="ARBA" id="ARBA00023163"/>
    </source>
</evidence>
<dbReference type="PROSITE" id="PS50949">
    <property type="entry name" value="HTH_GNTR"/>
    <property type="match status" value="1"/>
</dbReference>
<keyword evidence="2" id="KW-0238">DNA-binding</keyword>
<keyword evidence="5" id="KW-0614">Plasmid</keyword>
<dbReference type="SUPFAM" id="SSF48008">
    <property type="entry name" value="GntR ligand-binding domain-like"/>
    <property type="match status" value="1"/>
</dbReference>
<protein>
    <submittedName>
        <fullName evidence="5">FadR/GntR family transcriptional regulator</fullName>
    </submittedName>
</protein>
<keyword evidence="3" id="KW-0804">Transcription</keyword>
<dbReference type="PRINTS" id="PR00035">
    <property type="entry name" value="HTHGNTR"/>
</dbReference>
<keyword evidence="1" id="KW-0805">Transcription regulation</keyword>
<name>A0AAU8D2J5_9HYPH</name>
<accession>A0AAU8D2J5</accession>
<sequence length="259" mass="28984">MRAGLDQEEPRDPANGAQRVFAALRERLLAGDLKSGERLPAERELALSLGISRPILREALRSLAMLGFLEIRHGSGAYVRNPDIATLGDFLTFCMAQQPDVLDDVIQARIAIECQAIRLACEQASEADLNRIAASFTSLMETLDDPVLGGKADYEFHLGIVKASRSAALLTLYRAISPLLMQSHVQRRRITAPGIRNYLVDAHREVFLSIVDRKPDEAEKRLREHFTIGDEYRRKSLIAEYRQLKAETTSNQQTGETNQ</sequence>
<dbReference type="SMART" id="SM00345">
    <property type="entry name" value="HTH_GNTR"/>
    <property type="match status" value="1"/>
</dbReference>
<organism evidence="5">
    <name type="scientific">Mesorhizobium sp. WSM2240</name>
    <dbReference type="NCBI Taxonomy" id="3228851"/>
    <lineage>
        <taxon>Bacteria</taxon>
        <taxon>Pseudomonadati</taxon>
        <taxon>Pseudomonadota</taxon>
        <taxon>Alphaproteobacteria</taxon>
        <taxon>Hyphomicrobiales</taxon>
        <taxon>Phyllobacteriaceae</taxon>
        <taxon>Mesorhizobium</taxon>
    </lineage>
</organism>
<dbReference type="AlphaFoldDB" id="A0AAU8D2J5"/>
<reference evidence="5" key="1">
    <citation type="submission" date="2024-06" db="EMBL/GenBank/DDBJ databases">
        <title>Mesorhizobium karijinii sp. nov., a symbiont of the iconic Swainsona formosa from arid Australia.</title>
        <authorList>
            <person name="Hill Y.J."/>
            <person name="Watkin E.L.J."/>
            <person name="O'Hara G.W."/>
            <person name="Terpolilli J."/>
            <person name="Tye M.L."/>
            <person name="Kohlmeier M.G."/>
        </authorList>
    </citation>
    <scope>NUCLEOTIDE SEQUENCE</scope>
    <source>
        <strain evidence="5">WSM2240</strain>
        <plasmid evidence="5">pMk2240A</plasmid>
    </source>
</reference>